<evidence type="ECO:0000313" key="5">
    <source>
        <dbReference type="EMBL" id="MBK1727652.1"/>
    </source>
</evidence>
<evidence type="ECO:0000256" key="1">
    <source>
        <dbReference type="ARBA" id="ARBA00001946"/>
    </source>
</evidence>
<gene>
    <name evidence="5" type="ORF">CKO13_11645</name>
</gene>
<evidence type="ECO:0000259" key="4">
    <source>
        <dbReference type="SMART" id="SM00990"/>
    </source>
</evidence>
<reference evidence="5 6" key="1">
    <citation type="journal article" date="2020" name="Microorganisms">
        <title>Osmotic Adaptation and Compatible Solute Biosynthesis of Phototrophic Bacteria as Revealed from Genome Analyses.</title>
        <authorList>
            <person name="Imhoff J.F."/>
            <person name="Rahn T."/>
            <person name="Kunzel S."/>
            <person name="Keller A."/>
            <person name="Neulinger S.C."/>
        </authorList>
    </citation>
    <scope>NUCLEOTIDE SEQUENCE [LARGE SCALE GENOMIC DNA]</scope>
    <source>
        <strain evidence="5 6">DSM 15116</strain>
    </source>
</reference>
<dbReference type="InterPro" id="IPR011856">
    <property type="entry name" value="tRNA_endonuc-like_dom_sf"/>
</dbReference>
<keyword evidence="3" id="KW-0378">Hydrolase</keyword>
<proteinExistence type="predicted"/>
<comment type="caution">
    <text evidence="5">The sequence shown here is derived from an EMBL/GenBank/DDBJ whole genome shotgun (WGS) entry which is preliminary data.</text>
</comment>
<dbReference type="SMART" id="SM00990">
    <property type="entry name" value="VRR_NUC"/>
    <property type="match status" value="1"/>
</dbReference>
<evidence type="ECO:0000313" key="6">
    <source>
        <dbReference type="Proteomes" id="UP000738126"/>
    </source>
</evidence>
<accession>A0ABS1E975</accession>
<dbReference type="Pfam" id="PF08774">
    <property type="entry name" value="VRR_NUC"/>
    <property type="match status" value="1"/>
</dbReference>
<dbReference type="RefSeq" id="WP_200261279.1">
    <property type="nucleotide sequence ID" value="NZ_NRSH01000209.1"/>
</dbReference>
<dbReference type="Gene3D" id="3.40.1350.10">
    <property type="match status" value="1"/>
</dbReference>
<comment type="cofactor">
    <cofactor evidence="1">
        <name>Mg(2+)</name>
        <dbReference type="ChEBI" id="CHEBI:18420"/>
    </cofactor>
</comment>
<feature type="domain" description="VRR-NUC" evidence="4">
    <location>
        <begin position="5"/>
        <end position="108"/>
    </location>
</feature>
<keyword evidence="2" id="KW-0540">Nuclease</keyword>
<dbReference type="Proteomes" id="UP000738126">
    <property type="component" value="Unassembled WGS sequence"/>
</dbReference>
<name>A0ABS1E975_9GAMM</name>
<protein>
    <recommendedName>
        <fullName evidence="4">VRR-NUC domain-containing protein</fullName>
    </recommendedName>
</protein>
<dbReference type="EMBL" id="NRSH01000209">
    <property type="protein sequence ID" value="MBK1727652.1"/>
    <property type="molecule type" value="Genomic_DNA"/>
</dbReference>
<evidence type="ECO:0000256" key="2">
    <source>
        <dbReference type="ARBA" id="ARBA00022722"/>
    </source>
</evidence>
<evidence type="ECO:0000256" key="3">
    <source>
        <dbReference type="ARBA" id="ARBA00022801"/>
    </source>
</evidence>
<keyword evidence="6" id="KW-1185">Reference proteome</keyword>
<organism evidence="5 6">
    <name type="scientific">Halorhodospira neutriphila</name>
    <dbReference type="NCBI Taxonomy" id="168379"/>
    <lineage>
        <taxon>Bacteria</taxon>
        <taxon>Pseudomonadati</taxon>
        <taxon>Pseudomonadota</taxon>
        <taxon>Gammaproteobacteria</taxon>
        <taxon>Chromatiales</taxon>
        <taxon>Ectothiorhodospiraceae</taxon>
        <taxon>Halorhodospira</taxon>
    </lineage>
</organism>
<dbReference type="InterPro" id="IPR014883">
    <property type="entry name" value="VRR_NUC"/>
</dbReference>
<sequence length="140" mass="15425">MRSQPSEHEEQAALFRWAALQQRRRPELALLHAIPNGGDRHPAVAARLQAEGVRAGVPDLCLPVARGGWHGLYVELKTRRGRPSRRQRAWLRALRAQGYRAELCRGWPQARAVIESYLDGAPSAGAAPVQREGPRGEGAA</sequence>